<keyword evidence="2" id="KW-1185">Reference proteome</keyword>
<name>A0A9P6CGY6_9AGAR</name>
<dbReference type="InterPro" id="IPR032675">
    <property type="entry name" value="LRR_dom_sf"/>
</dbReference>
<dbReference type="EMBL" id="MU150299">
    <property type="protein sequence ID" value="KAF9460419.1"/>
    <property type="molecule type" value="Genomic_DNA"/>
</dbReference>
<dbReference type="Proteomes" id="UP000807353">
    <property type="component" value="Unassembled WGS sequence"/>
</dbReference>
<dbReference type="OrthoDB" id="2841072at2759"/>
<sequence length="607" mass="67855">MWHFVYALIITLPGTIGFFRPPRYVKLSFIVVVTHCLSCYVYKRACYESFKFYLNHPYNQEPIMHRCLEISELLTRIFLFTTGSRDVWPVRGSSTLLALALTCKTFSGPALDILWSFMPGLKPLIPCLPSDAIVRITEKDHINSALYGDPYNIIRDLEPVDFERMNSYTRRVKVFGVRSSREMIFRQKLPGSIALPLLLSRRGTTSSLFPNLHTLTVPFSGFNNQGLYLCLILGHGLGSITISIQRNLGSYPFDNLTAALMPLAPSLSKFVIDATKELFWLKPLNLGAPRDLFKLYRSFRNLATLEAPCISIDHTSLSHIATLPHLHTLSTSVSTEDLIAFTSTYANTLEFPSLSNLVLLVDNLEACAKLLRRSGFKCLKSLEISRSSENSYWDMNIFFKTIGTPPSLLVLSHLSLSTNVVGRTGPPAATSISAITGETLAPILSFTNLTSVEIRLRAHITLSDSDLRNMGVAWPHLKALNIYEKTICTVPKITLRGLLSLVASCPKLEELTLRVDALSPPLEFSQVKNLIPGKNLHTFDVRTSPIRTPQDVADFLIIAFPNLTNLYSGCIYGSGHGVEAEYYKCWAEVNSILKPITDSHRLLQYAE</sequence>
<dbReference type="SUPFAM" id="SSF52047">
    <property type="entry name" value="RNI-like"/>
    <property type="match status" value="1"/>
</dbReference>
<dbReference type="AlphaFoldDB" id="A0A9P6CGY6"/>
<reference evidence="1" key="1">
    <citation type="submission" date="2020-11" db="EMBL/GenBank/DDBJ databases">
        <authorList>
            <consortium name="DOE Joint Genome Institute"/>
            <person name="Ahrendt S."/>
            <person name="Riley R."/>
            <person name="Andreopoulos W."/>
            <person name="Labutti K."/>
            <person name="Pangilinan J."/>
            <person name="Ruiz-Duenas F.J."/>
            <person name="Barrasa J.M."/>
            <person name="Sanchez-Garcia M."/>
            <person name="Camarero S."/>
            <person name="Miyauchi S."/>
            <person name="Serrano A."/>
            <person name="Linde D."/>
            <person name="Babiker R."/>
            <person name="Drula E."/>
            <person name="Ayuso-Fernandez I."/>
            <person name="Pacheco R."/>
            <person name="Padilla G."/>
            <person name="Ferreira P."/>
            <person name="Barriuso J."/>
            <person name="Kellner H."/>
            <person name="Castanera R."/>
            <person name="Alfaro M."/>
            <person name="Ramirez L."/>
            <person name="Pisabarro A.G."/>
            <person name="Kuo A."/>
            <person name="Tritt A."/>
            <person name="Lipzen A."/>
            <person name="He G."/>
            <person name="Yan M."/>
            <person name="Ng V."/>
            <person name="Cullen D."/>
            <person name="Martin F."/>
            <person name="Rosso M.-N."/>
            <person name="Henrissat B."/>
            <person name="Hibbett D."/>
            <person name="Martinez A.T."/>
            <person name="Grigoriev I.V."/>
        </authorList>
    </citation>
    <scope>NUCLEOTIDE SEQUENCE</scope>
    <source>
        <strain evidence="1">CBS 247.69</strain>
    </source>
</reference>
<gene>
    <name evidence="1" type="ORF">BDZ94DRAFT_1266201</name>
</gene>
<evidence type="ECO:0000313" key="2">
    <source>
        <dbReference type="Proteomes" id="UP000807353"/>
    </source>
</evidence>
<proteinExistence type="predicted"/>
<comment type="caution">
    <text evidence="1">The sequence shown here is derived from an EMBL/GenBank/DDBJ whole genome shotgun (WGS) entry which is preliminary data.</text>
</comment>
<evidence type="ECO:0000313" key="1">
    <source>
        <dbReference type="EMBL" id="KAF9460419.1"/>
    </source>
</evidence>
<organism evidence="1 2">
    <name type="scientific">Collybia nuda</name>
    <dbReference type="NCBI Taxonomy" id="64659"/>
    <lineage>
        <taxon>Eukaryota</taxon>
        <taxon>Fungi</taxon>
        <taxon>Dikarya</taxon>
        <taxon>Basidiomycota</taxon>
        <taxon>Agaricomycotina</taxon>
        <taxon>Agaricomycetes</taxon>
        <taxon>Agaricomycetidae</taxon>
        <taxon>Agaricales</taxon>
        <taxon>Tricholomatineae</taxon>
        <taxon>Clitocybaceae</taxon>
        <taxon>Collybia</taxon>
    </lineage>
</organism>
<dbReference type="Gene3D" id="3.80.10.10">
    <property type="entry name" value="Ribonuclease Inhibitor"/>
    <property type="match status" value="1"/>
</dbReference>
<accession>A0A9P6CGY6</accession>
<protein>
    <submittedName>
        <fullName evidence="1">Uncharacterized protein</fullName>
    </submittedName>
</protein>